<dbReference type="OrthoDB" id="1081225at2"/>
<gene>
    <name evidence="1" type="ORF">EH230_02570</name>
</gene>
<evidence type="ECO:0000313" key="2">
    <source>
        <dbReference type="Proteomes" id="UP000288951"/>
    </source>
</evidence>
<sequence length="462" mass="53400">MKKIILFLFVSLLLSCSNDKEFINLNTNLPTDVAAQDPTENDIKEYFSLSVTSVKKADEIVNNITNIRGLKKIGYKQVDLLVENTVIEKKDAQKGEVIAKISGKFANKTFSKSYTFFCLPDGSSDNSEDSYIAKNIIMKWKPEFKDNPEVLTDLDLDTFYRLKKTDLFTVEYLSKWFDFYSKKQNSDKEYKFTSEDLKDIQIEKIYYSGLRIDMILEYKNKHSFTLFFDFDQNKYYKKKITLNKDEIKKYYVSGVYENLGEFKDKLINTSSDFVLKISFPRVEQKNNSIICTCSLLTKGGEKLADFSHEITGFKPLSDFPKEFIVQTTDGLDRYMQDVLKDIPNGDVKEIVSPLRNKIIKNLQYGIIREDDIINTLGSDLVIRLSNGQLALKLKRISDNNPDTFDDLIPFSQDIRHKDIFFHPVFSITSAVKKQDKLVLELTFFISGYSVIGKIKKEIVVNL</sequence>
<proteinExistence type="predicted"/>
<dbReference type="AlphaFoldDB" id="A0A437UE01"/>
<dbReference type="Proteomes" id="UP000288951">
    <property type="component" value="Unassembled WGS sequence"/>
</dbReference>
<dbReference type="PROSITE" id="PS51257">
    <property type="entry name" value="PROKAR_LIPOPROTEIN"/>
    <property type="match status" value="1"/>
</dbReference>
<keyword evidence="2" id="KW-1185">Reference proteome</keyword>
<dbReference type="RefSeq" id="WP_127822941.1">
    <property type="nucleotide sequence ID" value="NZ_RQSM01000002.1"/>
</dbReference>
<evidence type="ECO:0008006" key="3">
    <source>
        <dbReference type="Google" id="ProtNLM"/>
    </source>
</evidence>
<evidence type="ECO:0000313" key="1">
    <source>
        <dbReference type="EMBL" id="RVU91874.1"/>
    </source>
</evidence>
<name>A0A437UE01_9FLAO</name>
<reference evidence="1" key="1">
    <citation type="submission" date="2018-12" db="EMBL/GenBank/DDBJ databases">
        <title>Draft genome sequence of Flaovobacterium columnare ARS1 isolated from channel catfish in Alabama.</title>
        <authorList>
            <person name="Cai W."/>
            <person name="Arias C."/>
        </authorList>
    </citation>
    <scope>NUCLEOTIDE SEQUENCE [LARGE SCALE GENOMIC DNA]</scope>
    <source>
        <strain evidence="1">ARS1</strain>
    </source>
</reference>
<protein>
    <recommendedName>
        <fullName evidence="3">Lipoprotein</fullName>
    </recommendedName>
</protein>
<accession>A0A437UE01</accession>
<dbReference type="EMBL" id="RQSM01000002">
    <property type="protein sequence ID" value="RVU91874.1"/>
    <property type="molecule type" value="Genomic_DNA"/>
</dbReference>
<comment type="caution">
    <text evidence="1">The sequence shown here is derived from an EMBL/GenBank/DDBJ whole genome shotgun (WGS) entry which is preliminary data.</text>
</comment>
<organism evidence="1 2">
    <name type="scientific">Flavobacterium columnare</name>
    <dbReference type="NCBI Taxonomy" id="996"/>
    <lineage>
        <taxon>Bacteria</taxon>
        <taxon>Pseudomonadati</taxon>
        <taxon>Bacteroidota</taxon>
        <taxon>Flavobacteriia</taxon>
        <taxon>Flavobacteriales</taxon>
        <taxon>Flavobacteriaceae</taxon>
        <taxon>Flavobacterium</taxon>
    </lineage>
</organism>